<dbReference type="GO" id="GO:0003677">
    <property type="term" value="F:DNA binding"/>
    <property type="evidence" value="ECO:0007669"/>
    <property type="project" value="UniProtKB-KW"/>
</dbReference>
<dbReference type="InterPro" id="IPR001387">
    <property type="entry name" value="Cro/C1-type_HTH"/>
</dbReference>
<organism evidence="3 4">
    <name type="scientific">Compostimonas suwonensis</name>
    <dbReference type="NCBI Taxonomy" id="1048394"/>
    <lineage>
        <taxon>Bacteria</taxon>
        <taxon>Bacillati</taxon>
        <taxon>Actinomycetota</taxon>
        <taxon>Actinomycetes</taxon>
        <taxon>Micrococcales</taxon>
        <taxon>Microbacteriaceae</taxon>
        <taxon>Compostimonas</taxon>
    </lineage>
</organism>
<keyword evidence="3" id="KW-0238">DNA-binding</keyword>
<evidence type="ECO:0000256" key="1">
    <source>
        <dbReference type="SAM" id="MobiDB-lite"/>
    </source>
</evidence>
<accession>A0A2M9BBY0</accession>
<proteinExistence type="predicted"/>
<evidence type="ECO:0000313" key="4">
    <source>
        <dbReference type="Proteomes" id="UP000230161"/>
    </source>
</evidence>
<dbReference type="AlphaFoldDB" id="A0A2M9BBY0"/>
<gene>
    <name evidence="3" type="ORF">CLV54_2793</name>
</gene>
<evidence type="ECO:0000259" key="2">
    <source>
        <dbReference type="Pfam" id="PF13443"/>
    </source>
</evidence>
<comment type="caution">
    <text evidence="3">The sequence shown here is derived from an EMBL/GenBank/DDBJ whole genome shotgun (WGS) entry which is preliminary data.</text>
</comment>
<protein>
    <submittedName>
        <fullName evidence="3">DNA-binding Xre family transcriptional regulator</fullName>
    </submittedName>
</protein>
<name>A0A2M9BBY0_9MICO</name>
<dbReference type="EMBL" id="PGFB01000005">
    <property type="protein sequence ID" value="PJJ55449.1"/>
    <property type="molecule type" value="Genomic_DNA"/>
</dbReference>
<dbReference type="Pfam" id="PF13443">
    <property type="entry name" value="HTH_26"/>
    <property type="match status" value="1"/>
</dbReference>
<feature type="region of interest" description="Disordered" evidence="1">
    <location>
        <begin position="78"/>
        <end position="108"/>
    </location>
</feature>
<dbReference type="RefSeq" id="WP_100345585.1">
    <property type="nucleotide sequence ID" value="NZ_PGFB01000005.1"/>
</dbReference>
<keyword evidence="4" id="KW-1185">Reference proteome</keyword>
<feature type="domain" description="HTH cro/C1-type" evidence="2">
    <location>
        <begin position="4"/>
        <end position="69"/>
    </location>
</feature>
<evidence type="ECO:0000313" key="3">
    <source>
        <dbReference type="EMBL" id="PJJ55449.1"/>
    </source>
</evidence>
<reference evidence="3 4" key="1">
    <citation type="submission" date="2017-11" db="EMBL/GenBank/DDBJ databases">
        <title>Genomic Encyclopedia of Archaeal and Bacterial Type Strains, Phase II (KMG-II): From Individual Species to Whole Genera.</title>
        <authorList>
            <person name="Goeker M."/>
        </authorList>
    </citation>
    <scope>NUCLEOTIDE SEQUENCE [LARGE SCALE GENOMIC DNA]</scope>
    <source>
        <strain evidence="3 4">DSM 25625</strain>
    </source>
</reference>
<sequence>MKWNLRMAAAERGIWKSSELRRLLADAGLEMSVGKMSGLWTGTPTTLRLDDLDVICLVLDCTPGDLLTAELGAAAARRPAKAAEEQAANGSPSIVKPRYNGKRPEPPL</sequence>
<dbReference type="OrthoDB" id="3626437at2"/>
<dbReference type="Proteomes" id="UP000230161">
    <property type="component" value="Unassembled WGS sequence"/>
</dbReference>